<sequence>MYPASFEYFAPDTLEEALSILERFGEDAKVLAGGQSLIPLLKLRFASPRVLVDINRIDGLDGMVEEDGALRIGARVRHKTCERSELLRGRYQALADAAPQISDPIVRNLGTVGGSLAHADPQGDWASVMLATGATIEVRGPGGARSITIGDFLQGPFTTVLEPTEIVTSVLVPDPGERAGGAYLKLERKVGDFATVGVAVHLAMDDGRVRRAGIGLTAVGPINIKATAAEESLAGAQLDDGAIRQAAELAGQAAEPKDDLRGSAAYKREIVRVFTERGLRRAAQVAGAGA</sequence>
<dbReference type="RefSeq" id="WP_338205772.1">
    <property type="nucleotide sequence ID" value="NZ_JAEKNR010000249.1"/>
</dbReference>
<protein>
    <submittedName>
        <fullName evidence="5">Xanthine dehydrogenase family protein subunit M</fullName>
    </submittedName>
</protein>
<dbReference type="PANTHER" id="PTHR42659">
    <property type="entry name" value="XANTHINE DEHYDROGENASE SUBUNIT C-RELATED"/>
    <property type="match status" value="1"/>
</dbReference>
<dbReference type="PANTHER" id="PTHR42659:SF2">
    <property type="entry name" value="XANTHINE DEHYDROGENASE SUBUNIT C-RELATED"/>
    <property type="match status" value="1"/>
</dbReference>
<dbReference type="Pfam" id="PF03450">
    <property type="entry name" value="CO_deh_flav_C"/>
    <property type="match status" value="1"/>
</dbReference>
<evidence type="ECO:0000259" key="4">
    <source>
        <dbReference type="PROSITE" id="PS51387"/>
    </source>
</evidence>
<dbReference type="SMART" id="SM01092">
    <property type="entry name" value="CO_deh_flav_C"/>
    <property type="match status" value="1"/>
</dbReference>
<evidence type="ECO:0000313" key="6">
    <source>
        <dbReference type="Proteomes" id="UP000612893"/>
    </source>
</evidence>
<evidence type="ECO:0000313" key="5">
    <source>
        <dbReference type="EMBL" id="MBJ7601518.1"/>
    </source>
</evidence>
<dbReference type="AlphaFoldDB" id="A0A934NBZ4"/>
<dbReference type="InterPro" id="IPR016167">
    <property type="entry name" value="FAD-bd_PCMH_sub1"/>
</dbReference>
<dbReference type="InterPro" id="IPR051312">
    <property type="entry name" value="Diverse_Substr_Oxidored"/>
</dbReference>
<dbReference type="InterPro" id="IPR016169">
    <property type="entry name" value="FAD-bd_PCMH_sub2"/>
</dbReference>
<dbReference type="InterPro" id="IPR005107">
    <property type="entry name" value="CO_DH_flav_C"/>
</dbReference>
<keyword evidence="6" id="KW-1185">Reference proteome</keyword>
<evidence type="ECO:0000256" key="1">
    <source>
        <dbReference type="ARBA" id="ARBA00022630"/>
    </source>
</evidence>
<dbReference type="SUPFAM" id="SSF55447">
    <property type="entry name" value="CO dehydrogenase flavoprotein C-terminal domain-like"/>
    <property type="match status" value="1"/>
</dbReference>
<dbReference type="Proteomes" id="UP000612893">
    <property type="component" value="Unassembled WGS sequence"/>
</dbReference>
<dbReference type="PROSITE" id="PS51387">
    <property type="entry name" value="FAD_PCMH"/>
    <property type="match status" value="1"/>
</dbReference>
<dbReference type="EMBL" id="JAEKNR010000249">
    <property type="protein sequence ID" value="MBJ7601518.1"/>
    <property type="molecule type" value="Genomic_DNA"/>
</dbReference>
<keyword evidence="1" id="KW-0285">Flavoprotein</keyword>
<dbReference type="InterPro" id="IPR036683">
    <property type="entry name" value="CO_DH_flav_C_dom_sf"/>
</dbReference>
<comment type="caution">
    <text evidence="5">The sequence shown here is derived from an EMBL/GenBank/DDBJ whole genome shotgun (WGS) entry which is preliminary data.</text>
</comment>
<gene>
    <name evidence="5" type="ORF">JF922_26010</name>
</gene>
<dbReference type="GO" id="GO:0016491">
    <property type="term" value="F:oxidoreductase activity"/>
    <property type="evidence" value="ECO:0007669"/>
    <property type="project" value="UniProtKB-KW"/>
</dbReference>
<keyword evidence="3" id="KW-0560">Oxidoreductase</keyword>
<accession>A0A934NBZ4</accession>
<keyword evidence="2" id="KW-0274">FAD</keyword>
<dbReference type="InterPro" id="IPR036318">
    <property type="entry name" value="FAD-bd_PCMH-like_sf"/>
</dbReference>
<organism evidence="5 6">
    <name type="scientific">Candidatus Nephthysia bennettiae</name>
    <dbReference type="NCBI Taxonomy" id="3127016"/>
    <lineage>
        <taxon>Bacteria</taxon>
        <taxon>Bacillati</taxon>
        <taxon>Candidatus Dormiibacterota</taxon>
        <taxon>Candidatus Dormibacteria</taxon>
        <taxon>Candidatus Dormibacterales</taxon>
        <taxon>Candidatus Dormibacteraceae</taxon>
        <taxon>Candidatus Nephthysia</taxon>
    </lineage>
</organism>
<dbReference type="SUPFAM" id="SSF56176">
    <property type="entry name" value="FAD-binding/transporter-associated domain-like"/>
    <property type="match status" value="1"/>
</dbReference>
<evidence type="ECO:0000256" key="3">
    <source>
        <dbReference type="ARBA" id="ARBA00023002"/>
    </source>
</evidence>
<dbReference type="Pfam" id="PF00941">
    <property type="entry name" value="FAD_binding_5"/>
    <property type="match status" value="1"/>
</dbReference>
<dbReference type="InterPro" id="IPR016166">
    <property type="entry name" value="FAD-bd_PCMH"/>
</dbReference>
<dbReference type="Gene3D" id="3.30.43.10">
    <property type="entry name" value="Uridine Diphospho-n-acetylenolpyruvylglucosamine Reductase, domain 2"/>
    <property type="match status" value="1"/>
</dbReference>
<name>A0A934NBZ4_9BACT</name>
<proteinExistence type="predicted"/>
<dbReference type="Gene3D" id="3.30.390.50">
    <property type="entry name" value="CO dehydrogenase flavoprotein, C-terminal domain"/>
    <property type="match status" value="1"/>
</dbReference>
<feature type="domain" description="FAD-binding PCMH-type" evidence="4">
    <location>
        <begin position="1"/>
        <end position="177"/>
    </location>
</feature>
<evidence type="ECO:0000256" key="2">
    <source>
        <dbReference type="ARBA" id="ARBA00022827"/>
    </source>
</evidence>
<dbReference type="InterPro" id="IPR002346">
    <property type="entry name" value="Mopterin_DH_FAD-bd"/>
</dbReference>
<dbReference type="Gene3D" id="3.30.465.10">
    <property type="match status" value="1"/>
</dbReference>
<reference evidence="5" key="1">
    <citation type="submission" date="2020-10" db="EMBL/GenBank/DDBJ databases">
        <title>Ca. Dormibacterota MAGs.</title>
        <authorList>
            <person name="Montgomery K."/>
        </authorList>
    </citation>
    <scope>NUCLEOTIDE SEQUENCE [LARGE SCALE GENOMIC DNA]</scope>
    <source>
        <strain evidence="5">SC8812_S17_10</strain>
    </source>
</reference>